<accession>A0A8R7Q044</accession>
<dbReference type="Proteomes" id="UP000015106">
    <property type="component" value="Chromosome 3"/>
</dbReference>
<evidence type="ECO:0000313" key="3">
    <source>
        <dbReference type="Proteomes" id="UP000015106"/>
    </source>
</evidence>
<dbReference type="EnsemblPlants" id="TuG1812G0300005699.01.T01">
    <property type="protein sequence ID" value="TuG1812G0300005699.01.T01.cds255521"/>
    <property type="gene ID" value="TuG1812G0300005699.01"/>
</dbReference>
<protein>
    <submittedName>
        <fullName evidence="2">Uncharacterized protein</fullName>
    </submittedName>
</protein>
<proteinExistence type="predicted"/>
<dbReference type="AlphaFoldDB" id="A0A8R7Q044"/>
<sequence>MRKGLAVDVQTTGARTHGRHHGRHNS</sequence>
<reference evidence="2" key="3">
    <citation type="submission" date="2022-06" db="UniProtKB">
        <authorList>
            <consortium name="EnsemblPlants"/>
        </authorList>
    </citation>
    <scope>IDENTIFICATION</scope>
</reference>
<keyword evidence="3" id="KW-1185">Reference proteome</keyword>
<dbReference type="Gramene" id="TuG1812G0300005699.01.T01">
    <property type="protein sequence ID" value="TuG1812G0300005699.01.T01.cds255521"/>
    <property type="gene ID" value="TuG1812G0300005699.01"/>
</dbReference>
<organism evidence="2 3">
    <name type="scientific">Triticum urartu</name>
    <name type="common">Red wild einkorn</name>
    <name type="synonym">Crithodium urartu</name>
    <dbReference type="NCBI Taxonomy" id="4572"/>
    <lineage>
        <taxon>Eukaryota</taxon>
        <taxon>Viridiplantae</taxon>
        <taxon>Streptophyta</taxon>
        <taxon>Embryophyta</taxon>
        <taxon>Tracheophyta</taxon>
        <taxon>Spermatophyta</taxon>
        <taxon>Magnoliopsida</taxon>
        <taxon>Liliopsida</taxon>
        <taxon>Poales</taxon>
        <taxon>Poaceae</taxon>
        <taxon>BOP clade</taxon>
        <taxon>Pooideae</taxon>
        <taxon>Triticodae</taxon>
        <taxon>Triticeae</taxon>
        <taxon>Triticinae</taxon>
        <taxon>Triticum</taxon>
    </lineage>
</organism>
<feature type="compositionally biased region" description="Basic residues" evidence="1">
    <location>
        <begin position="16"/>
        <end position="26"/>
    </location>
</feature>
<feature type="region of interest" description="Disordered" evidence="1">
    <location>
        <begin position="1"/>
        <end position="26"/>
    </location>
</feature>
<evidence type="ECO:0000313" key="2">
    <source>
        <dbReference type="EnsemblPlants" id="TuG1812G0300005699.01.T01.cds255521"/>
    </source>
</evidence>
<name>A0A8R7Q044_TRIUA</name>
<reference evidence="2" key="2">
    <citation type="submission" date="2018-03" db="EMBL/GenBank/DDBJ databases">
        <title>The Triticum urartu genome reveals the dynamic nature of wheat genome evolution.</title>
        <authorList>
            <person name="Ling H."/>
            <person name="Ma B."/>
            <person name="Shi X."/>
            <person name="Liu H."/>
            <person name="Dong L."/>
            <person name="Sun H."/>
            <person name="Cao Y."/>
            <person name="Gao Q."/>
            <person name="Zheng S."/>
            <person name="Li Y."/>
            <person name="Yu Y."/>
            <person name="Du H."/>
            <person name="Qi M."/>
            <person name="Li Y."/>
            <person name="Yu H."/>
            <person name="Cui Y."/>
            <person name="Wang N."/>
            <person name="Chen C."/>
            <person name="Wu H."/>
            <person name="Zhao Y."/>
            <person name="Zhang J."/>
            <person name="Li Y."/>
            <person name="Zhou W."/>
            <person name="Zhang B."/>
            <person name="Hu W."/>
            <person name="Eijk M."/>
            <person name="Tang J."/>
            <person name="Witsenboer H."/>
            <person name="Zhao S."/>
            <person name="Li Z."/>
            <person name="Zhang A."/>
            <person name="Wang D."/>
            <person name="Liang C."/>
        </authorList>
    </citation>
    <scope>NUCLEOTIDE SEQUENCE [LARGE SCALE GENOMIC DNA]</scope>
    <source>
        <strain evidence="2">cv. G1812</strain>
    </source>
</reference>
<reference evidence="3" key="1">
    <citation type="journal article" date="2013" name="Nature">
        <title>Draft genome of the wheat A-genome progenitor Triticum urartu.</title>
        <authorList>
            <person name="Ling H.Q."/>
            <person name="Zhao S."/>
            <person name="Liu D."/>
            <person name="Wang J."/>
            <person name="Sun H."/>
            <person name="Zhang C."/>
            <person name="Fan H."/>
            <person name="Li D."/>
            <person name="Dong L."/>
            <person name="Tao Y."/>
            <person name="Gao C."/>
            <person name="Wu H."/>
            <person name="Li Y."/>
            <person name="Cui Y."/>
            <person name="Guo X."/>
            <person name="Zheng S."/>
            <person name="Wang B."/>
            <person name="Yu K."/>
            <person name="Liang Q."/>
            <person name="Yang W."/>
            <person name="Lou X."/>
            <person name="Chen J."/>
            <person name="Feng M."/>
            <person name="Jian J."/>
            <person name="Zhang X."/>
            <person name="Luo G."/>
            <person name="Jiang Y."/>
            <person name="Liu J."/>
            <person name="Wang Z."/>
            <person name="Sha Y."/>
            <person name="Zhang B."/>
            <person name="Wu H."/>
            <person name="Tang D."/>
            <person name="Shen Q."/>
            <person name="Xue P."/>
            <person name="Zou S."/>
            <person name="Wang X."/>
            <person name="Liu X."/>
            <person name="Wang F."/>
            <person name="Yang Y."/>
            <person name="An X."/>
            <person name="Dong Z."/>
            <person name="Zhang K."/>
            <person name="Zhang X."/>
            <person name="Luo M.C."/>
            <person name="Dvorak J."/>
            <person name="Tong Y."/>
            <person name="Wang J."/>
            <person name="Yang H."/>
            <person name="Li Z."/>
            <person name="Wang D."/>
            <person name="Zhang A."/>
            <person name="Wang J."/>
        </authorList>
    </citation>
    <scope>NUCLEOTIDE SEQUENCE</scope>
    <source>
        <strain evidence="3">cv. G1812</strain>
    </source>
</reference>
<evidence type="ECO:0000256" key="1">
    <source>
        <dbReference type="SAM" id="MobiDB-lite"/>
    </source>
</evidence>